<evidence type="ECO:0000256" key="5">
    <source>
        <dbReference type="ARBA" id="ARBA00023287"/>
    </source>
</evidence>
<dbReference type="PROSITE" id="PS51257">
    <property type="entry name" value="PROKAR_LIPOPROTEIN"/>
    <property type="match status" value="1"/>
</dbReference>
<keyword evidence="5" id="KW-0178">Competence</keyword>
<keyword evidence="9" id="KW-0732">Signal</keyword>
<dbReference type="Gene3D" id="3.55.50.30">
    <property type="match status" value="1"/>
</dbReference>
<feature type="chain" id="PRO_5043705879" description="Type IV pilus biogenesis and competence protein PilQ" evidence="9">
    <location>
        <begin position="19"/>
        <end position="616"/>
    </location>
</feature>
<dbReference type="SMART" id="SM00965">
    <property type="entry name" value="STN"/>
    <property type="match status" value="1"/>
</dbReference>
<evidence type="ECO:0000256" key="3">
    <source>
        <dbReference type="ARBA" id="ARBA00023136"/>
    </source>
</evidence>
<comment type="similarity">
    <text evidence="8">Belongs to the bacterial secretin family.</text>
</comment>
<reference evidence="11" key="1">
    <citation type="submission" date="2024-05" db="EMBL/GenBank/DDBJ databases">
        <authorList>
            <person name="Yang L."/>
            <person name="Pan L."/>
        </authorList>
    </citation>
    <scope>NUCLEOTIDE SEQUENCE</scope>
    <source>
        <strain evidence="11">FCG-7</strain>
    </source>
</reference>
<dbReference type="EMBL" id="CP157355">
    <property type="protein sequence ID" value="XBM01861.1"/>
    <property type="molecule type" value="Genomic_DNA"/>
</dbReference>
<accession>A0AAU7FDN0</accession>
<evidence type="ECO:0000256" key="1">
    <source>
        <dbReference type="ARBA" id="ARBA00014124"/>
    </source>
</evidence>
<proteinExistence type="inferred from homology"/>
<evidence type="ECO:0000256" key="9">
    <source>
        <dbReference type="SAM" id="SignalP"/>
    </source>
</evidence>
<dbReference type="InterPro" id="IPR001775">
    <property type="entry name" value="GspD/PilQ"/>
</dbReference>
<dbReference type="KEGG" id="cmav:ABHF33_06220"/>
<dbReference type="PRINTS" id="PR00811">
    <property type="entry name" value="BCTERIALGSPD"/>
</dbReference>
<dbReference type="Pfam" id="PF00263">
    <property type="entry name" value="Secretin"/>
    <property type="match status" value="1"/>
</dbReference>
<evidence type="ECO:0000256" key="8">
    <source>
        <dbReference type="RuleBase" id="RU004003"/>
    </source>
</evidence>
<dbReference type="PROSITE" id="PS00875">
    <property type="entry name" value="T2SP_D"/>
    <property type="match status" value="1"/>
</dbReference>
<comment type="subunit">
    <text evidence="7">Homododecamer. Tetramer of trimer.</text>
</comment>
<evidence type="ECO:0000313" key="11">
    <source>
        <dbReference type="EMBL" id="XBM01861.1"/>
    </source>
</evidence>
<dbReference type="AlphaFoldDB" id="A0AAU7FDN0"/>
<dbReference type="InterPro" id="IPR011662">
    <property type="entry name" value="Secretin/TonB_short_N"/>
</dbReference>
<evidence type="ECO:0000256" key="6">
    <source>
        <dbReference type="ARBA" id="ARBA00024678"/>
    </source>
</evidence>
<comment type="function">
    <text evidence="6">Required for type IV pilus biogenesis and competence. Could function as a pore for exit of the pilus but also as a channel for entry of heme and antimicrobial agents and uptake of transforming DNA.</text>
</comment>
<dbReference type="PANTHER" id="PTHR30332:SF17">
    <property type="entry name" value="TYPE IV PILIATION SYSTEM PROTEIN DR_0774-RELATED"/>
    <property type="match status" value="1"/>
</dbReference>
<evidence type="ECO:0000256" key="2">
    <source>
        <dbReference type="ARBA" id="ARBA00022448"/>
    </source>
</evidence>
<feature type="signal peptide" evidence="9">
    <location>
        <begin position="1"/>
        <end position="18"/>
    </location>
</feature>
<evidence type="ECO:0000256" key="7">
    <source>
        <dbReference type="ARBA" id="ARBA00025897"/>
    </source>
</evidence>
<dbReference type="GO" id="GO:0019867">
    <property type="term" value="C:outer membrane"/>
    <property type="evidence" value="ECO:0007669"/>
    <property type="project" value="InterPro"/>
</dbReference>
<keyword evidence="3" id="KW-0472">Membrane</keyword>
<dbReference type="GO" id="GO:0015627">
    <property type="term" value="C:type II protein secretion system complex"/>
    <property type="evidence" value="ECO:0007669"/>
    <property type="project" value="TreeGrafter"/>
</dbReference>
<protein>
    <recommendedName>
        <fullName evidence="1">Type IV pilus biogenesis and competence protein PilQ</fullName>
    </recommendedName>
</protein>
<dbReference type="RefSeq" id="WP_348946100.1">
    <property type="nucleotide sequence ID" value="NZ_CP157355.1"/>
</dbReference>
<sequence length="616" mass="66176">MKEYLWPILLLCSLSACMATRKPADPEGRHVQAAAPANPAIPKPVELIPYLPKPGSSPKLEAYSIVVSQLPVNRLLFALARDAQINVDVHPQVQGLVTLNAINQTLPQILDRLASQLDLRWTLEQGVLTVRPDQPYFKTYRIDYFNLSRTMKSSVAVFNSVASSSRIEAGATARNSSSTAIESENLNQFWRRLEGNLKDMLGIREGSPTGAANSPMVGAIAQQVAHSLNGGGNDPKAALALADGLAKVDKTLAQTEKTRQGITPQLLLAASPPLASGNLVVMNPESGTISIRASHKDQLKVAEFLAAVQSSAQRQVMIEATIVEVALGDQYQAGVDWSKIASGQGWSLGQSLLGANLATAPAAVVSYTSNQFAATIRLLEQFGRTRVLSSPKIIALNNQTAVMKVVEEQVYFTLALDEDKNADGVVTGRTYTSTLHTVPVGLVMQVTPQVSQAGAISMNVRPTITNISRYVEDPAVALIAADSGKSVQSLIPVLQVREFDSTLKIASGQSAVLGGLIQDKQNNTRQGLPGVSRLPVIGDVFSYRDDKVSKIELVVFLRPLLVGEQGVNGEQAAYRQWLPDQDFFASPGDHALSAFQSGQIPVQAPLQIPEKKEAQE</sequence>
<feature type="domain" description="Secretin/TonB short N-terminal" evidence="10">
    <location>
        <begin position="85"/>
        <end position="133"/>
    </location>
</feature>
<keyword evidence="4" id="KW-0998">Cell outer membrane</keyword>
<dbReference type="GO" id="GO:0030420">
    <property type="term" value="P:establishment of competence for transformation"/>
    <property type="evidence" value="ECO:0007669"/>
    <property type="project" value="UniProtKB-KW"/>
</dbReference>
<dbReference type="InterPro" id="IPR004845">
    <property type="entry name" value="T2SS_GspD_CS"/>
</dbReference>
<dbReference type="InterPro" id="IPR004846">
    <property type="entry name" value="T2SS/T3SS_dom"/>
</dbReference>
<name>A0AAU7FDN0_9NEIS</name>
<organism evidence="11">
    <name type="scientific">Chitinibacter mangrovi</name>
    <dbReference type="NCBI Taxonomy" id="3153927"/>
    <lineage>
        <taxon>Bacteria</taxon>
        <taxon>Pseudomonadati</taxon>
        <taxon>Pseudomonadota</taxon>
        <taxon>Betaproteobacteria</taxon>
        <taxon>Neisseriales</taxon>
        <taxon>Chitinibacteraceae</taxon>
        <taxon>Chitinibacter</taxon>
    </lineage>
</organism>
<dbReference type="GO" id="GO:0009306">
    <property type="term" value="P:protein secretion"/>
    <property type="evidence" value="ECO:0007669"/>
    <property type="project" value="InterPro"/>
</dbReference>
<dbReference type="PANTHER" id="PTHR30332">
    <property type="entry name" value="PROBABLE GENERAL SECRETION PATHWAY PROTEIN D"/>
    <property type="match status" value="1"/>
</dbReference>
<gene>
    <name evidence="11" type="ORF">ABHF33_06220</name>
</gene>
<dbReference type="InterPro" id="IPR050810">
    <property type="entry name" value="Bact_Secretion_Sys_Channel"/>
</dbReference>
<evidence type="ECO:0000259" key="10">
    <source>
        <dbReference type="SMART" id="SM00965"/>
    </source>
</evidence>
<evidence type="ECO:0000256" key="4">
    <source>
        <dbReference type="ARBA" id="ARBA00023237"/>
    </source>
</evidence>
<keyword evidence="2" id="KW-0813">Transport</keyword>